<dbReference type="EMBL" id="CP081869">
    <property type="protein sequence ID" value="QZO00813.1"/>
    <property type="molecule type" value="Genomic_DNA"/>
</dbReference>
<accession>A0A9E6UIF6</accession>
<reference evidence="2" key="1">
    <citation type="submission" date="2021-08" db="EMBL/GenBank/DDBJ databases">
        <authorList>
            <person name="Zhang H."/>
            <person name="Xu M."/>
            <person name="Yu Z."/>
            <person name="Yang L."/>
            <person name="Cai Y."/>
        </authorList>
    </citation>
    <scope>NUCLEOTIDE SEQUENCE</scope>
    <source>
        <strain evidence="2">CHL1</strain>
    </source>
</reference>
<evidence type="ECO:0000313" key="2">
    <source>
        <dbReference type="EMBL" id="QZO00813.1"/>
    </source>
</evidence>
<sequence length="165" mass="17701">MIVHRLVYRSDVAISVGDDASGGLAQILDRARAANQRADLTGALMVASNTFVQALEGPLPALEQTFERICRDFRHRRVRLLEFVEAEDRVFGEWPLGFVRPGAEIAGLCSPLDAGAMRLGPDASTSGLAQMMRALLVTNAQTFDAAAAPEAPRLRQKPATKGAAS</sequence>
<dbReference type="AlphaFoldDB" id="A0A9E6UIF6"/>
<protein>
    <submittedName>
        <fullName evidence="2">BLUF domain-containing protein</fullName>
    </submittedName>
</protein>
<dbReference type="InterPro" id="IPR007024">
    <property type="entry name" value="BLUF_domain"/>
</dbReference>
<dbReference type="Gene3D" id="3.30.70.100">
    <property type="match status" value="1"/>
</dbReference>
<dbReference type="GO" id="GO:0009882">
    <property type="term" value="F:blue light photoreceptor activity"/>
    <property type="evidence" value="ECO:0007669"/>
    <property type="project" value="InterPro"/>
</dbReference>
<feature type="domain" description="BLUF" evidence="1">
    <location>
        <begin position="3"/>
        <end position="97"/>
    </location>
</feature>
<dbReference type="PROSITE" id="PS50925">
    <property type="entry name" value="BLUF"/>
    <property type="match status" value="1"/>
</dbReference>
<gene>
    <name evidence="2" type="ORF">K6K41_03865</name>
</gene>
<evidence type="ECO:0000313" key="3">
    <source>
        <dbReference type="Proteomes" id="UP000825701"/>
    </source>
</evidence>
<dbReference type="SMART" id="SM01034">
    <property type="entry name" value="BLUF"/>
    <property type="match status" value="1"/>
</dbReference>
<dbReference type="Proteomes" id="UP000825701">
    <property type="component" value="Chromosome"/>
</dbReference>
<organism evidence="2 3">
    <name type="scientific">Chenggangzhangella methanolivorans</name>
    <dbReference type="NCBI Taxonomy" id="1437009"/>
    <lineage>
        <taxon>Bacteria</taxon>
        <taxon>Pseudomonadati</taxon>
        <taxon>Pseudomonadota</taxon>
        <taxon>Alphaproteobacteria</taxon>
        <taxon>Hyphomicrobiales</taxon>
        <taxon>Methylopilaceae</taxon>
        <taxon>Chenggangzhangella</taxon>
    </lineage>
</organism>
<dbReference type="KEGG" id="cmet:K6K41_03865"/>
<dbReference type="SUPFAM" id="SSF54975">
    <property type="entry name" value="Acylphosphatase/BLUF domain-like"/>
    <property type="match status" value="1"/>
</dbReference>
<dbReference type="RefSeq" id="WP_261405634.1">
    <property type="nucleotide sequence ID" value="NZ_JBHRXS010000004.1"/>
</dbReference>
<proteinExistence type="predicted"/>
<name>A0A9E6UIF6_9HYPH</name>
<dbReference type="InterPro" id="IPR036046">
    <property type="entry name" value="Acylphosphatase-like_dom_sf"/>
</dbReference>
<evidence type="ECO:0000259" key="1">
    <source>
        <dbReference type="PROSITE" id="PS50925"/>
    </source>
</evidence>
<keyword evidence="3" id="KW-1185">Reference proteome</keyword>
<dbReference type="Pfam" id="PF04940">
    <property type="entry name" value="BLUF"/>
    <property type="match status" value="1"/>
</dbReference>
<dbReference type="GO" id="GO:0071949">
    <property type="term" value="F:FAD binding"/>
    <property type="evidence" value="ECO:0007669"/>
    <property type="project" value="InterPro"/>
</dbReference>